<gene>
    <name evidence="3" type="ORF">CA267_001785</name>
</gene>
<proteinExistence type="inferred from homology"/>
<reference evidence="3 4" key="2">
    <citation type="submission" date="2020-04" db="EMBL/GenBank/DDBJ databases">
        <title>Complete genome sequence of Alteromonas pelagimontana 5.12T.</title>
        <authorList>
            <person name="Sinha R.K."/>
            <person name="Krishnan K.P."/>
            <person name="Kurian J.P."/>
        </authorList>
    </citation>
    <scope>NUCLEOTIDE SEQUENCE [LARGE SCALE GENOMIC DNA]</scope>
    <source>
        <strain evidence="3 4">5.12</strain>
    </source>
</reference>
<dbReference type="RefSeq" id="WP_083638397.1">
    <property type="nucleotide sequence ID" value="NZ_CP052766.1"/>
</dbReference>
<feature type="domain" description="Terminase large subunit GpA endonuclease" evidence="2">
    <location>
        <begin position="335"/>
        <end position="613"/>
    </location>
</feature>
<organism evidence="3 4">
    <name type="scientific">Alteromonas pelagimontana</name>
    <dbReference type="NCBI Taxonomy" id="1858656"/>
    <lineage>
        <taxon>Bacteria</taxon>
        <taxon>Pseudomonadati</taxon>
        <taxon>Pseudomonadota</taxon>
        <taxon>Gammaproteobacteria</taxon>
        <taxon>Alteromonadales</taxon>
        <taxon>Alteromonadaceae</taxon>
        <taxon>Alteromonas/Salinimonas group</taxon>
        <taxon>Alteromonas</taxon>
    </lineage>
</organism>
<feature type="domain" description="Phage terminase large subunit GpA ATPase" evidence="1">
    <location>
        <begin position="47"/>
        <end position="300"/>
    </location>
</feature>
<reference evidence="4" key="1">
    <citation type="submission" date="2014-12" db="EMBL/GenBank/DDBJ databases">
        <title>Complete genome sequence of a multi-drug resistant Klebsiella pneumoniae.</title>
        <authorList>
            <person name="Hua X."/>
            <person name="Chen Q."/>
            <person name="Li X."/>
            <person name="Feng Y."/>
            <person name="Ruan Z."/>
            <person name="Yu Y."/>
        </authorList>
    </citation>
    <scope>NUCLEOTIDE SEQUENCE [LARGE SCALE GENOMIC DNA]</scope>
    <source>
        <strain evidence="4">5.12</strain>
    </source>
</reference>
<dbReference type="Proteomes" id="UP000219285">
    <property type="component" value="Chromosome"/>
</dbReference>
<dbReference type="PANTHER" id="PTHR34413">
    <property type="entry name" value="PROPHAGE TAIL FIBER ASSEMBLY PROTEIN HOMOLOG TFAE-RELATED-RELATED"/>
    <property type="match status" value="1"/>
</dbReference>
<dbReference type="PANTHER" id="PTHR34413:SF2">
    <property type="entry name" value="PROPHAGE TAIL FIBER ASSEMBLY PROTEIN HOMOLOG TFAE-RELATED"/>
    <property type="match status" value="1"/>
</dbReference>
<dbReference type="HAMAP" id="MF_04144">
    <property type="entry name" value="TERL_LAMBDA"/>
    <property type="match status" value="1"/>
</dbReference>
<sequence>MKLSPRQRRKFKKALCEGARVLYREPPLTGVEWADAHYYMSPESSYIEGPWKTAPSQIAILNSMCNDDIREVNWLKSARVGYTKLICAAIAYFIEHKKRNVGVWQPDDGARDGFSKKHIDPMLRDVDPLRAIFPYLNKKSKQNTIENKAFVNRRELFLMGGKAAKNYREKSLDVSIYDELSKFDRDVEGEGSPTFLGDKRLEGSAFGKSIRGSSPTVKGECQITEAADESEQEFRRHIPCCKCGAHQELIFGGKDASHGLEWNKELEGSERARSARYRCVSCDDTFTYADFIEADKQGYWLSNNGLATIDGITYYHRDDFPEKKRIAPTPESVTWILNSLYSNFSPWSRIITDWYKAQGNPMKLKSFINTTLGEAFEELERVKTEPEHLLARREHYNAEVPDRVGFITVGGDMQDHWAEFTVKGWAAGEESFVIDQFEVHGDPSTPDFWDMLEKPLRKSYTKANGQVMNWATGVFDSGGHYTDEVYKFTKRFGVMRLFPGKGASEYGKPIATKPKKKNSHGVYLVMVGTDNAKDMIYDRVCIVPSDPTVPHPGSMHFPMKEWCDISFFNQLLAEVKKPLIVKGQKTYRWVNPPGKRNEKLDCEVYNLAALRIAQQYFGLNLDTLIPQYEESASKSPSISDIGRLLNGNS</sequence>
<dbReference type="InterPro" id="IPR027417">
    <property type="entry name" value="P-loop_NTPase"/>
</dbReference>
<keyword evidence="4" id="KW-1185">Reference proteome</keyword>
<dbReference type="GO" id="GO:0005524">
    <property type="term" value="F:ATP binding"/>
    <property type="evidence" value="ECO:0007669"/>
    <property type="project" value="InterPro"/>
</dbReference>
<protein>
    <submittedName>
        <fullName evidence="3">Phage terminase large subunit family protein</fullName>
    </submittedName>
</protein>
<dbReference type="InterPro" id="IPR046454">
    <property type="entry name" value="GpA_endonuclease"/>
</dbReference>
<evidence type="ECO:0000259" key="2">
    <source>
        <dbReference type="Pfam" id="PF20454"/>
    </source>
</evidence>
<dbReference type="OrthoDB" id="5181253at2"/>
<dbReference type="InterPro" id="IPR008866">
    <property type="entry name" value="Phage_lambda_GpA-like"/>
</dbReference>
<dbReference type="AlphaFoldDB" id="A0A6M4M8U3"/>
<dbReference type="KEGG" id="apel:CA267_001785"/>
<dbReference type="GO" id="GO:0016887">
    <property type="term" value="F:ATP hydrolysis activity"/>
    <property type="evidence" value="ECO:0007669"/>
    <property type="project" value="InterPro"/>
</dbReference>
<dbReference type="GO" id="GO:0004519">
    <property type="term" value="F:endonuclease activity"/>
    <property type="evidence" value="ECO:0007669"/>
    <property type="project" value="InterPro"/>
</dbReference>
<dbReference type="EMBL" id="CP052766">
    <property type="protein sequence ID" value="QJR79614.1"/>
    <property type="molecule type" value="Genomic_DNA"/>
</dbReference>
<dbReference type="Gene3D" id="3.40.50.300">
    <property type="entry name" value="P-loop containing nucleotide triphosphate hydrolases"/>
    <property type="match status" value="1"/>
</dbReference>
<evidence type="ECO:0000313" key="4">
    <source>
        <dbReference type="Proteomes" id="UP000219285"/>
    </source>
</evidence>
<dbReference type="InterPro" id="IPR051220">
    <property type="entry name" value="TFA_Chaperone"/>
</dbReference>
<evidence type="ECO:0000259" key="1">
    <source>
        <dbReference type="Pfam" id="PF05876"/>
    </source>
</evidence>
<evidence type="ECO:0000313" key="3">
    <source>
        <dbReference type="EMBL" id="QJR79614.1"/>
    </source>
</evidence>
<dbReference type="Pfam" id="PF05876">
    <property type="entry name" value="GpA_ATPase"/>
    <property type="match status" value="1"/>
</dbReference>
<name>A0A6M4M8U3_9ALTE</name>
<dbReference type="InterPro" id="IPR046453">
    <property type="entry name" value="GpA_ATPase"/>
</dbReference>
<accession>A0A6M4M8U3</accession>
<dbReference type="Pfam" id="PF20454">
    <property type="entry name" value="GpA_nuclease"/>
    <property type="match status" value="1"/>
</dbReference>